<dbReference type="AlphaFoldDB" id="A0A840EWF3"/>
<comment type="caution">
    <text evidence="1">The sequence shown here is derived from an EMBL/GenBank/DDBJ whole genome shotgun (WGS) entry which is preliminary data.</text>
</comment>
<dbReference type="EMBL" id="JACIFO010000011">
    <property type="protein sequence ID" value="MBB4119896.1"/>
    <property type="molecule type" value="Genomic_DNA"/>
</dbReference>
<dbReference type="Proteomes" id="UP000553034">
    <property type="component" value="Unassembled WGS sequence"/>
</dbReference>
<gene>
    <name evidence="1" type="ORF">GGR32_002207</name>
</gene>
<evidence type="ECO:0000313" key="1">
    <source>
        <dbReference type="EMBL" id="MBB4119896.1"/>
    </source>
</evidence>
<dbReference type="RefSeq" id="WP_183478231.1">
    <property type="nucleotide sequence ID" value="NZ_JACIFO010000011.1"/>
</dbReference>
<proteinExistence type="predicted"/>
<reference evidence="1 2" key="1">
    <citation type="submission" date="2020-08" db="EMBL/GenBank/DDBJ databases">
        <title>Genomic Encyclopedia of Type Strains, Phase IV (KMG-IV): sequencing the most valuable type-strain genomes for metagenomic binning, comparative biology and taxonomic classification.</title>
        <authorList>
            <person name="Goeker M."/>
        </authorList>
    </citation>
    <scope>NUCLEOTIDE SEQUENCE [LARGE SCALE GENOMIC DNA]</scope>
    <source>
        <strain evidence="1 2">DSM 29568</strain>
    </source>
</reference>
<organism evidence="1 2">
    <name type="scientific">Mesonia hippocampi</name>
    <dbReference type="NCBI Taxonomy" id="1628250"/>
    <lineage>
        <taxon>Bacteria</taxon>
        <taxon>Pseudomonadati</taxon>
        <taxon>Bacteroidota</taxon>
        <taxon>Flavobacteriia</taxon>
        <taxon>Flavobacteriales</taxon>
        <taxon>Flavobacteriaceae</taxon>
        <taxon>Mesonia</taxon>
    </lineage>
</organism>
<name>A0A840EWF3_9FLAO</name>
<evidence type="ECO:0000313" key="2">
    <source>
        <dbReference type="Proteomes" id="UP000553034"/>
    </source>
</evidence>
<sequence>MDKDKIKKYLETGADIAGGVAGGAIGLIGGPAGAILGGGLGVALTSGIKEIISRKLAERENARTAASAAFMFTGIQNNLDLGVQIRQDSFFDNTNGRSSAEELFEGVLLKCKDQYQEKKIKYISKIFEKATFDTGISSETANQILSMAESFTYRKYCVISFFAQKDVLYNTNELMKEVYSWYPNAQFSFELEILKQDIFDLVNLGIIDQNNLMMVTRNEVIPENFKLTQIGHALYDLMDLNEIPQEDLNPIFEELKYKEEFGVSEHGTRNGVKQN</sequence>
<keyword evidence="2" id="KW-1185">Reference proteome</keyword>
<protein>
    <submittedName>
        <fullName evidence="1">Uncharacterized protein</fullName>
    </submittedName>
</protein>
<accession>A0A840EWF3</accession>